<name>A0ABU7GEC6_9SPHN</name>
<dbReference type="EMBL" id="JAZDQV010000004">
    <property type="protein sequence ID" value="MEE1877260.1"/>
    <property type="molecule type" value="Genomic_DNA"/>
</dbReference>
<feature type="domain" description="TadE-like" evidence="2">
    <location>
        <begin position="14"/>
        <end position="55"/>
    </location>
</feature>
<comment type="caution">
    <text evidence="3">The sequence shown here is derived from an EMBL/GenBank/DDBJ whole genome shotgun (WGS) entry which is preliminary data.</text>
</comment>
<keyword evidence="4" id="KW-1185">Reference proteome</keyword>
<dbReference type="Proteomes" id="UP001343492">
    <property type="component" value="Unassembled WGS sequence"/>
</dbReference>
<reference evidence="3 4" key="1">
    <citation type="submission" date="2024-01" db="EMBL/GenBank/DDBJ databases">
        <title>The genome sequence of Erythrobacteraceae sp. strain 1XM1-14.</title>
        <authorList>
            <person name="Liu Y."/>
        </authorList>
    </citation>
    <scope>NUCLEOTIDE SEQUENCE [LARGE SCALE GENOMIC DNA]</scope>
    <source>
        <strain evidence="3 4">1XM1-14</strain>
    </source>
</reference>
<organism evidence="3 4">
    <name type="scientific">Altererythrobacter litoralis</name>
    <dbReference type="NCBI Taxonomy" id="3113904"/>
    <lineage>
        <taxon>Bacteria</taxon>
        <taxon>Pseudomonadati</taxon>
        <taxon>Pseudomonadota</taxon>
        <taxon>Alphaproteobacteria</taxon>
        <taxon>Sphingomonadales</taxon>
        <taxon>Erythrobacteraceae</taxon>
        <taxon>Altererythrobacter</taxon>
    </lineage>
</organism>
<gene>
    <name evidence="3" type="ORF">VRS74_06125</name>
</gene>
<evidence type="ECO:0000313" key="3">
    <source>
        <dbReference type="EMBL" id="MEE1877260.1"/>
    </source>
</evidence>
<keyword evidence="1" id="KW-1133">Transmembrane helix</keyword>
<evidence type="ECO:0000256" key="1">
    <source>
        <dbReference type="SAM" id="Phobius"/>
    </source>
</evidence>
<protein>
    <submittedName>
        <fullName evidence="3">TadE/TadG family type IV pilus assembly protein</fullName>
    </submittedName>
</protein>
<keyword evidence="1" id="KW-0472">Membrane</keyword>
<evidence type="ECO:0000259" key="2">
    <source>
        <dbReference type="Pfam" id="PF07811"/>
    </source>
</evidence>
<dbReference type="RefSeq" id="WP_354144362.1">
    <property type="nucleotide sequence ID" value="NZ_JAZDQV010000004.1"/>
</dbReference>
<keyword evidence="1" id="KW-0812">Transmembrane</keyword>
<dbReference type="Pfam" id="PF07811">
    <property type="entry name" value="TadE"/>
    <property type="match status" value="1"/>
</dbReference>
<feature type="transmembrane region" description="Helical" evidence="1">
    <location>
        <begin position="21"/>
        <end position="40"/>
    </location>
</feature>
<accession>A0ABU7GEC6</accession>
<dbReference type="InterPro" id="IPR012495">
    <property type="entry name" value="TadE-like_dom"/>
</dbReference>
<evidence type="ECO:0000313" key="4">
    <source>
        <dbReference type="Proteomes" id="UP001343492"/>
    </source>
</evidence>
<sequence>MTYLRRILRSSSASSTVDFGFALPVLVTIMLGTLQLGQYFQVSGTLRHALGEGIRYAKVYPTATQAQVTDEIRDSMPAVDQGKISAVVFVRGTSGGIDWAAAAIRYRLEPFIPFIPVPPITIQETSVAYIPAGV</sequence>
<proteinExistence type="predicted"/>